<feature type="transmembrane region" description="Helical" evidence="21">
    <location>
        <begin position="78"/>
        <end position="97"/>
    </location>
</feature>
<comment type="subcellular location">
    <subcellularLocation>
        <location evidence="1">Membrane</location>
        <topology evidence="1">Multi-pass membrane protein</topology>
    </subcellularLocation>
</comment>
<dbReference type="GO" id="GO:0009772">
    <property type="term" value="P:photosynthetic electron transport in photosystem II"/>
    <property type="evidence" value="ECO:0007669"/>
    <property type="project" value="InterPro"/>
</dbReference>
<keyword evidence="18" id="KW-0793">Thylakoid</keyword>
<dbReference type="AlphaFoldDB" id="A0A5D2QX11"/>
<keyword evidence="14" id="KW-0007">Acetylation</keyword>
<evidence type="ECO:0000256" key="2">
    <source>
        <dbReference type="ARBA" id="ARBA00008204"/>
    </source>
</evidence>
<accession>A0A5D2QX11</accession>
<evidence type="ECO:0000256" key="17">
    <source>
        <dbReference type="ARBA" id="ARBA00023004"/>
    </source>
</evidence>
<evidence type="ECO:0000313" key="23">
    <source>
        <dbReference type="Proteomes" id="UP000322667"/>
    </source>
</evidence>
<dbReference type="Gene3D" id="1.20.85.10">
    <property type="entry name" value="Photosystem II protein D1-like"/>
    <property type="match status" value="1"/>
</dbReference>
<dbReference type="InterPro" id="IPR036854">
    <property type="entry name" value="Photo_II_D1/D2_sf"/>
</dbReference>
<evidence type="ECO:0000256" key="10">
    <source>
        <dbReference type="ARBA" id="ARBA00022723"/>
    </source>
</evidence>
<keyword evidence="3" id="KW-0813">Transport</keyword>
<dbReference type="Proteomes" id="UP000322667">
    <property type="component" value="Chromosome A04"/>
</dbReference>
<dbReference type="GO" id="GO:0009535">
    <property type="term" value="C:chloroplast thylakoid membrane"/>
    <property type="evidence" value="ECO:0007669"/>
    <property type="project" value="TreeGrafter"/>
</dbReference>
<evidence type="ECO:0000256" key="16">
    <source>
        <dbReference type="ARBA" id="ARBA00023002"/>
    </source>
</evidence>
<evidence type="ECO:0000256" key="20">
    <source>
        <dbReference type="ARBA" id="ARBA00023276"/>
    </source>
</evidence>
<keyword evidence="20" id="KW-0604">Photosystem II</keyword>
<keyword evidence="12" id="KW-0249">Electron transport</keyword>
<dbReference type="PANTHER" id="PTHR33149">
    <property type="entry name" value="PHOTOSYSTEM II PROTEIN D1"/>
    <property type="match status" value="1"/>
</dbReference>
<feature type="transmembrane region" description="Helical" evidence="21">
    <location>
        <begin position="32"/>
        <end position="58"/>
    </location>
</feature>
<evidence type="ECO:0000256" key="14">
    <source>
        <dbReference type="ARBA" id="ARBA00022990"/>
    </source>
</evidence>
<evidence type="ECO:0000256" key="8">
    <source>
        <dbReference type="ARBA" id="ARBA00022640"/>
    </source>
</evidence>
<dbReference type="InterPro" id="IPR000484">
    <property type="entry name" value="Photo_RC_L/M"/>
</dbReference>
<dbReference type="GO" id="GO:0016168">
    <property type="term" value="F:chlorophyll binding"/>
    <property type="evidence" value="ECO:0007669"/>
    <property type="project" value="UniProtKB-KW"/>
</dbReference>
<proteinExistence type="inferred from homology"/>
<evidence type="ECO:0000256" key="18">
    <source>
        <dbReference type="ARBA" id="ARBA00023078"/>
    </source>
</evidence>
<name>A0A5D2QX11_GOSTO</name>
<keyword evidence="19 21" id="KW-0472">Membrane</keyword>
<feature type="transmembrane region" description="Helical" evidence="21">
    <location>
        <begin position="133"/>
        <end position="157"/>
    </location>
</feature>
<evidence type="ECO:0000256" key="3">
    <source>
        <dbReference type="ARBA" id="ARBA00022448"/>
    </source>
</evidence>
<evidence type="ECO:0000256" key="4">
    <source>
        <dbReference type="ARBA" id="ARBA00022494"/>
    </source>
</evidence>
<keyword evidence="17" id="KW-0408">Iron</keyword>
<keyword evidence="11" id="KW-0460">Magnesium</keyword>
<evidence type="ECO:0000256" key="6">
    <source>
        <dbReference type="ARBA" id="ARBA00022531"/>
    </source>
</evidence>
<keyword evidence="5" id="KW-0150">Chloroplast</keyword>
<evidence type="ECO:0000256" key="13">
    <source>
        <dbReference type="ARBA" id="ARBA00022989"/>
    </source>
</evidence>
<feature type="transmembrane region" description="Helical" evidence="21">
    <location>
        <begin position="104"/>
        <end position="121"/>
    </location>
</feature>
<evidence type="ECO:0000256" key="9">
    <source>
        <dbReference type="ARBA" id="ARBA00022692"/>
    </source>
</evidence>
<dbReference type="Pfam" id="PF00124">
    <property type="entry name" value="Photo_RC"/>
    <property type="match status" value="2"/>
</dbReference>
<gene>
    <name evidence="22" type="ORF">ES332_A04G114600v1</name>
</gene>
<evidence type="ECO:0000313" key="22">
    <source>
        <dbReference type="EMBL" id="TYI33181.1"/>
    </source>
</evidence>
<dbReference type="GO" id="GO:0046872">
    <property type="term" value="F:metal ion binding"/>
    <property type="evidence" value="ECO:0007669"/>
    <property type="project" value="UniProtKB-KW"/>
</dbReference>
<dbReference type="PANTHER" id="PTHR33149:SF12">
    <property type="entry name" value="PHOTOSYSTEM II D2 PROTEIN"/>
    <property type="match status" value="1"/>
</dbReference>
<dbReference type="GO" id="GO:0009523">
    <property type="term" value="C:photosystem II"/>
    <property type="evidence" value="ECO:0007669"/>
    <property type="project" value="UniProtKB-KW"/>
</dbReference>
<keyword evidence="6" id="KW-0602">Photosynthesis</keyword>
<keyword evidence="7" id="KW-0597">Phosphoprotein</keyword>
<sequence length="189" mass="21605">MTAILERHESENLWARFYNWITSIENRLYIKWFGVLMIPTLLIATFVFIIAFIATTPVDIDGICELIFGSLLYENNTIYGAIIPIFVAIGLHFYPIWEATSADEWLYNGGLYELIVLHFLAEHNILMHMFHTLGIVGILGGSLFSAMFGSVLTSSLIRETTENESTKGGYRFNQEEEIYNIVTTHDYFG</sequence>
<evidence type="ECO:0000256" key="19">
    <source>
        <dbReference type="ARBA" id="ARBA00023136"/>
    </source>
</evidence>
<keyword evidence="4" id="KW-0148">Chlorophyll</keyword>
<keyword evidence="13 21" id="KW-1133">Transmembrane helix</keyword>
<reference evidence="22 23" key="1">
    <citation type="submission" date="2019-07" db="EMBL/GenBank/DDBJ databases">
        <title>WGS assembly of Gossypium tomentosum.</title>
        <authorList>
            <person name="Chen Z.J."/>
            <person name="Sreedasyam A."/>
            <person name="Ando A."/>
            <person name="Song Q."/>
            <person name="De L."/>
            <person name="Hulse-Kemp A."/>
            <person name="Ding M."/>
            <person name="Ye W."/>
            <person name="Kirkbride R."/>
            <person name="Jenkins J."/>
            <person name="Plott C."/>
            <person name="Lovell J."/>
            <person name="Lin Y.-M."/>
            <person name="Vaughn R."/>
            <person name="Liu B."/>
            <person name="Li W."/>
            <person name="Simpson S."/>
            <person name="Scheffler B."/>
            <person name="Saski C."/>
            <person name="Grover C."/>
            <person name="Hu G."/>
            <person name="Conover J."/>
            <person name="Carlson J."/>
            <person name="Shu S."/>
            <person name="Boston L."/>
            <person name="Williams M."/>
            <person name="Peterson D."/>
            <person name="Mcgee K."/>
            <person name="Jones D."/>
            <person name="Wendel J."/>
            <person name="Stelly D."/>
            <person name="Grimwood J."/>
            <person name="Schmutz J."/>
        </authorList>
    </citation>
    <scope>NUCLEOTIDE SEQUENCE [LARGE SCALE GENOMIC DNA]</scope>
    <source>
        <strain evidence="22">7179.01</strain>
    </source>
</reference>
<organism evidence="22 23">
    <name type="scientific">Gossypium tomentosum</name>
    <name type="common">Hawaiian cotton</name>
    <name type="synonym">Gossypium sandvicense</name>
    <dbReference type="NCBI Taxonomy" id="34277"/>
    <lineage>
        <taxon>Eukaryota</taxon>
        <taxon>Viridiplantae</taxon>
        <taxon>Streptophyta</taxon>
        <taxon>Embryophyta</taxon>
        <taxon>Tracheophyta</taxon>
        <taxon>Spermatophyta</taxon>
        <taxon>Magnoliopsida</taxon>
        <taxon>eudicotyledons</taxon>
        <taxon>Gunneridae</taxon>
        <taxon>Pentapetalae</taxon>
        <taxon>rosids</taxon>
        <taxon>malvids</taxon>
        <taxon>Malvales</taxon>
        <taxon>Malvaceae</taxon>
        <taxon>Malvoideae</taxon>
        <taxon>Gossypium</taxon>
    </lineage>
</organism>
<keyword evidence="9 21" id="KW-0812">Transmembrane</keyword>
<dbReference type="EMBL" id="CM017613">
    <property type="protein sequence ID" value="TYI33181.1"/>
    <property type="molecule type" value="Genomic_DNA"/>
</dbReference>
<evidence type="ECO:0000256" key="11">
    <source>
        <dbReference type="ARBA" id="ARBA00022842"/>
    </source>
</evidence>
<evidence type="ECO:0000256" key="12">
    <source>
        <dbReference type="ARBA" id="ARBA00022982"/>
    </source>
</evidence>
<evidence type="ECO:0000256" key="15">
    <source>
        <dbReference type="ARBA" id="ARBA00022991"/>
    </source>
</evidence>
<evidence type="ECO:0008006" key="24">
    <source>
        <dbReference type="Google" id="ProtNLM"/>
    </source>
</evidence>
<keyword evidence="16" id="KW-0560">Oxidoreductase</keyword>
<evidence type="ECO:0000256" key="1">
    <source>
        <dbReference type="ARBA" id="ARBA00004141"/>
    </source>
</evidence>
<keyword evidence="23" id="KW-1185">Reference proteome</keyword>
<protein>
    <recommendedName>
        <fullName evidence="24">Photosystem II protein D1</fullName>
    </recommendedName>
</protein>
<evidence type="ECO:0000256" key="7">
    <source>
        <dbReference type="ARBA" id="ARBA00022553"/>
    </source>
</evidence>
<keyword evidence="8" id="KW-0934">Plastid</keyword>
<evidence type="ECO:0000256" key="5">
    <source>
        <dbReference type="ARBA" id="ARBA00022528"/>
    </source>
</evidence>
<dbReference type="SUPFAM" id="SSF81483">
    <property type="entry name" value="Bacterial photosystem II reaction centre, L and M subunits"/>
    <property type="match status" value="1"/>
</dbReference>
<dbReference type="GO" id="GO:0016491">
    <property type="term" value="F:oxidoreductase activity"/>
    <property type="evidence" value="ECO:0007669"/>
    <property type="project" value="UniProtKB-KW"/>
</dbReference>
<comment type="similarity">
    <text evidence="2">Belongs to the reaction center PufL/M/PsbA/D family.</text>
</comment>
<keyword evidence="15" id="KW-0157">Chromophore</keyword>
<keyword evidence="10" id="KW-0479">Metal-binding</keyword>
<evidence type="ECO:0000256" key="21">
    <source>
        <dbReference type="SAM" id="Phobius"/>
    </source>
</evidence>
<dbReference type="InterPro" id="IPR055266">
    <property type="entry name" value="D1/D2"/>
</dbReference>